<keyword evidence="1" id="KW-1188">Viral release from host cell</keyword>
<keyword evidence="3" id="KW-0231">Viral genome packaging</keyword>
<evidence type="ECO:0000256" key="3">
    <source>
        <dbReference type="ARBA" id="ARBA00023219"/>
    </source>
</evidence>
<sequence>MLGNLIRGREERAVSFQTIFASGGNVAQQTYAGTVITQDTSLKIGAVYACVRLLADTISTLPVDTFYREGGARKPFRPKPLWVENPDIGTAREDFLQQAMVSLLLDGNVFIRIFRSRTGEILSLVVLDPTRVEVRRNPATREIEYVLDAGTGTTLRADEVLHITELRKPGALRGISRIEEVKQSLGLASALEEFSARFFGQGSVTQGIIEWPGNLTREQAKDLASGFEEGHKGLKRSHRPGVLFGGARFVKTGVDPNEAQMLESRQFAVEEIARIFRCPLHLLQVSTPGAMSYASVEQNAIQFAQYTLRPIISKFETALSSLLPGPAFVKFNLDAILRGDIQTRFAAYSTGQLAGFLSVNDIHRLEDMPPADGGDEYRVPLANVNLAAANIVETDRKTQMLTRLIMAGFDPAESLKALDMPAIMHTGIPPTSVQSVASINPADPASVYP</sequence>
<protein>
    <submittedName>
        <fullName evidence="4">COG4695 Phage-related protein</fullName>
    </submittedName>
</protein>
<name>A0A6J5QP81_9CAUD</name>
<keyword evidence="1" id="KW-0118">Viral capsid assembly</keyword>
<organism evidence="4">
    <name type="scientific">uncultured Caudovirales phage</name>
    <dbReference type="NCBI Taxonomy" id="2100421"/>
    <lineage>
        <taxon>Viruses</taxon>
        <taxon>Duplodnaviria</taxon>
        <taxon>Heunggongvirae</taxon>
        <taxon>Uroviricota</taxon>
        <taxon>Caudoviricetes</taxon>
        <taxon>Peduoviridae</taxon>
        <taxon>Maltschvirus</taxon>
        <taxon>Maltschvirus maltsch</taxon>
    </lineage>
</organism>
<dbReference type="NCBIfam" id="TIGR01537">
    <property type="entry name" value="portal_HK97"/>
    <property type="match status" value="1"/>
</dbReference>
<evidence type="ECO:0000256" key="2">
    <source>
        <dbReference type="ARBA" id="ARBA00023009"/>
    </source>
</evidence>
<proteinExistence type="predicted"/>
<gene>
    <name evidence="4" type="ORF">UFOVP1121_4</name>
    <name evidence="5" type="ORF">UFOVP1482_3</name>
</gene>
<accession>A0A6J5QP81</accession>
<keyword evidence="2" id="KW-1171">Viral genome ejection through host cell envelope</keyword>
<dbReference type="Gene3D" id="1.20.1270.210">
    <property type="match status" value="1"/>
</dbReference>
<dbReference type="EMBL" id="LR797421">
    <property type="protein sequence ID" value="CAB4215230.1"/>
    <property type="molecule type" value="Genomic_DNA"/>
</dbReference>
<evidence type="ECO:0000256" key="1">
    <source>
        <dbReference type="ARBA" id="ARBA00022950"/>
    </source>
</evidence>
<dbReference type="Pfam" id="PF04860">
    <property type="entry name" value="Phage_portal"/>
    <property type="match status" value="1"/>
</dbReference>
<keyword evidence="2" id="KW-1162">Viral penetration into host cytoplasm</keyword>
<dbReference type="Gene3D" id="3.30.1120.70">
    <property type="match status" value="1"/>
</dbReference>
<dbReference type="Gene3D" id="3.40.140.120">
    <property type="match status" value="1"/>
</dbReference>
<dbReference type="InterPro" id="IPR006944">
    <property type="entry name" value="Phage/GTA_portal"/>
</dbReference>
<reference evidence="4" key="1">
    <citation type="submission" date="2020-05" db="EMBL/GenBank/DDBJ databases">
        <authorList>
            <person name="Chiriac C."/>
            <person name="Salcher M."/>
            <person name="Ghai R."/>
            <person name="Kavagutti S V."/>
        </authorList>
    </citation>
    <scope>NUCLEOTIDE SEQUENCE</scope>
</reference>
<dbReference type="EMBL" id="LR797067">
    <property type="protein sequence ID" value="CAB4184357.1"/>
    <property type="molecule type" value="Genomic_DNA"/>
</dbReference>
<keyword evidence="2" id="KW-1160">Virus entry into host cell</keyword>
<evidence type="ECO:0000313" key="4">
    <source>
        <dbReference type="EMBL" id="CAB4184357.1"/>
    </source>
</evidence>
<evidence type="ECO:0000313" key="5">
    <source>
        <dbReference type="EMBL" id="CAB4215230.1"/>
    </source>
</evidence>
<dbReference type="InterPro" id="IPR006427">
    <property type="entry name" value="Portal_HK97"/>
</dbReference>